<evidence type="ECO:0000313" key="1">
    <source>
        <dbReference type="EMBL" id="VEL21006.1"/>
    </source>
</evidence>
<comment type="caution">
    <text evidence="1">The sequence shown here is derived from an EMBL/GenBank/DDBJ whole genome shotgun (WGS) entry which is preliminary data.</text>
</comment>
<evidence type="ECO:0000313" key="2">
    <source>
        <dbReference type="Proteomes" id="UP000784294"/>
    </source>
</evidence>
<keyword evidence="2" id="KW-1185">Reference proteome</keyword>
<proteinExistence type="predicted"/>
<dbReference type="Proteomes" id="UP000784294">
    <property type="component" value="Unassembled WGS sequence"/>
</dbReference>
<reference evidence="1" key="1">
    <citation type="submission" date="2018-11" db="EMBL/GenBank/DDBJ databases">
        <authorList>
            <consortium name="Pathogen Informatics"/>
        </authorList>
    </citation>
    <scope>NUCLEOTIDE SEQUENCE</scope>
</reference>
<dbReference type="EMBL" id="CAAALY010049059">
    <property type="protein sequence ID" value="VEL21006.1"/>
    <property type="molecule type" value="Genomic_DNA"/>
</dbReference>
<organism evidence="1 2">
    <name type="scientific">Protopolystoma xenopodis</name>
    <dbReference type="NCBI Taxonomy" id="117903"/>
    <lineage>
        <taxon>Eukaryota</taxon>
        <taxon>Metazoa</taxon>
        <taxon>Spiralia</taxon>
        <taxon>Lophotrochozoa</taxon>
        <taxon>Platyhelminthes</taxon>
        <taxon>Monogenea</taxon>
        <taxon>Polyopisthocotylea</taxon>
        <taxon>Polystomatidea</taxon>
        <taxon>Polystomatidae</taxon>
        <taxon>Protopolystoma</taxon>
    </lineage>
</organism>
<name>A0A448WV37_9PLAT</name>
<accession>A0A448WV37</accession>
<dbReference type="AlphaFoldDB" id="A0A448WV37"/>
<protein>
    <submittedName>
        <fullName evidence="1">Uncharacterized protein</fullName>
    </submittedName>
</protein>
<sequence length="155" mass="17381">MLAHSSADHLASQYINQMHRPADGPIRHVCNGLKPRCPLDYPPLHTAALSTHRQTICMPCLEAATEMCLTSGDLRTVRRPEPPAHLKPPKLPSAFVGPVATTHLLPGHLLSDYLTSLTSLRRCLPRWKCKCKCMFPLHSSRQPRRPSRNPVGWQE</sequence>
<gene>
    <name evidence="1" type="ORF">PXEA_LOCUS14446</name>
</gene>